<dbReference type="AlphaFoldDB" id="A6I8X3"/>
<protein>
    <submittedName>
        <fullName evidence="1">Protein kinase C, beta 1, isoform CRA_c</fullName>
    </submittedName>
</protein>
<reference evidence="1 2" key="1">
    <citation type="submission" date="2005-09" db="EMBL/GenBank/DDBJ databases">
        <authorList>
            <person name="Mural R.J."/>
            <person name="Li P.W."/>
            <person name="Adams M.D."/>
            <person name="Amanatides P.G."/>
            <person name="Baden-Tillson H."/>
            <person name="Barnstead M."/>
            <person name="Chin S.H."/>
            <person name="Dew I."/>
            <person name="Evans C.A."/>
            <person name="Ferriera S."/>
            <person name="Flanigan M."/>
            <person name="Fosler C."/>
            <person name="Glodek A."/>
            <person name="Gu Z."/>
            <person name="Holt R.A."/>
            <person name="Jennings D."/>
            <person name="Kraft C.L."/>
            <person name="Lu F."/>
            <person name="Nguyen T."/>
            <person name="Nusskern D.R."/>
            <person name="Pfannkoch C.M."/>
            <person name="Sitter C."/>
            <person name="Sutton G.G."/>
            <person name="Venter J.C."/>
            <person name="Wang Z."/>
            <person name="Woodage T."/>
            <person name="Zheng X.H."/>
            <person name="Zhong F."/>
        </authorList>
    </citation>
    <scope>NUCLEOTIDE SEQUENCE [LARGE SCALE GENOMIC DNA]</scope>
    <source>
        <strain>BN</strain>
        <strain evidence="2">Sprague-Dawley</strain>
    </source>
</reference>
<gene>
    <name evidence="1" type="primary">Prkcb1</name>
    <name evidence="1" type="ORF">rCG_39815</name>
</gene>
<organism evidence="1 2">
    <name type="scientific">Rattus norvegicus</name>
    <name type="common">Rat</name>
    <dbReference type="NCBI Taxonomy" id="10116"/>
    <lineage>
        <taxon>Eukaryota</taxon>
        <taxon>Metazoa</taxon>
        <taxon>Chordata</taxon>
        <taxon>Craniata</taxon>
        <taxon>Vertebrata</taxon>
        <taxon>Euteleostomi</taxon>
        <taxon>Mammalia</taxon>
        <taxon>Eutheria</taxon>
        <taxon>Euarchontoglires</taxon>
        <taxon>Glires</taxon>
        <taxon>Rodentia</taxon>
        <taxon>Myomorpha</taxon>
        <taxon>Muroidea</taxon>
        <taxon>Muridae</taxon>
        <taxon>Murinae</taxon>
        <taxon>Rattus</taxon>
    </lineage>
</organism>
<evidence type="ECO:0000313" key="2">
    <source>
        <dbReference type="Proteomes" id="UP000234681"/>
    </source>
</evidence>
<sequence>MNSSRSPALVQTRARPLMLDYTFLQRKRTNGQQAVKDAQARATELWKSPSEIHEQKVQCC</sequence>
<proteinExistence type="predicted"/>
<dbReference type="Proteomes" id="UP000234681">
    <property type="component" value="Chromosome 1"/>
</dbReference>
<accession>A6I8X3</accession>
<dbReference type="GO" id="GO:0016301">
    <property type="term" value="F:kinase activity"/>
    <property type="evidence" value="ECO:0007669"/>
    <property type="project" value="UniProtKB-KW"/>
</dbReference>
<evidence type="ECO:0000313" key="1">
    <source>
        <dbReference type="EMBL" id="EDM17557.1"/>
    </source>
</evidence>
<keyword evidence="1" id="KW-0418">Kinase</keyword>
<dbReference type="EMBL" id="CH473956">
    <property type="protein sequence ID" value="EDM17557.1"/>
    <property type="molecule type" value="Genomic_DNA"/>
</dbReference>
<name>A6I8X3_RAT</name>
<keyword evidence="1" id="KW-0808">Transferase</keyword>